<dbReference type="GO" id="GO:0046872">
    <property type="term" value="F:metal ion binding"/>
    <property type="evidence" value="ECO:0007669"/>
    <property type="project" value="UniProtKB-UniRule"/>
</dbReference>
<dbReference type="GO" id="GO:0005737">
    <property type="term" value="C:cytoplasm"/>
    <property type="evidence" value="ECO:0007669"/>
    <property type="project" value="TreeGrafter"/>
</dbReference>
<sequence>MADSTPAPTLQQVQSLVDGWYPPSTAESWDRVGRTWGEDDQPVRRVLLAVDPAPAVAAEAEAWDADLLLTHHPLFLKGVHGFTPATPKGRTLTTLVRTGCALLTAHTNADLALGGVSESMALALGLADVRPLVPDEARGPALDKLSVFVPVAEADGMRAALAEAGAGRLGDYEQASFTTAGEGRFRPVAGAHPTIGTVGVPEVVEEVRIEVVLPRTRRAAVVRAMLAAHPYEEPAYDVLEMADPGLVEPTTGTGRLGVLPAPMTLAAFTRHVAASLPGTTAGVRAGGDPDRLVRSVALCGGAGDFLLDTVRGLAARGEADVYVTSDLRHHPASELLEHGAPALVDVPHWAAEWTWLPVLADRLTATLPMLPGGDTVEVRVSTTCTDPWSLRA</sequence>
<evidence type="ECO:0000256" key="5">
    <source>
        <dbReference type="PIRNR" id="PIRNR037489"/>
    </source>
</evidence>
<dbReference type="AlphaFoldDB" id="A0A9X2ID70"/>
<evidence type="ECO:0000256" key="3">
    <source>
        <dbReference type="ARBA" id="ARBA00022112"/>
    </source>
</evidence>
<dbReference type="InterPro" id="IPR015867">
    <property type="entry name" value="N-reg_PII/ATP_PRibTrfase_C"/>
</dbReference>
<evidence type="ECO:0000313" key="7">
    <source>
        <dbReference type="EMBL" id="MCM0619431.1"/>
    </source>
</evidence>
<dbReference type="FunFam" id="3.40.1390.30:FF:000001">
    <property type="entry name" value="GTP cyclohydrolase 1 type 2"/>
    <property type="match status" value="1"/>
</dbReference>
<evidence type="ECO:0000313" key="8">
    <source>
        <dbReference type="Proteomes" id="UP001139485"/>
    </source>
</evidence>
<dbReference type="Gene3D" id="3.40.1390.30">
    <property type="entry name" value="NIF3 (NGG1p interacting factor 3)-like"/>
    <property type="match status" value="1"/>
</dbReference>
<feature type="binding site" evidence="6">
    <location>
        <position position="352"/>
    </location>
    <ligand>
        <name>a divalent metal cation</name>
        <dbReference type="ChEBI" id="CHEBI:60240"/>
        <label>1</label>
    </ligand>
</feature>
<dbReference type="PANTHER" id="PTHR13799:SF14">
    <property type="entry name" value="GTP CYCLOHYDROLASE 1 TYPE 2 HOMOLOG"/>
    <property type="match status" value="1"/>
</dbReference>
<proteinExistence type="inferred from homology"/>
<dbReference type="RefSeq" id="WP_250826263.1">
    <property type="nucleotide sequence ID" value="NZ_JAMOIL010000003.1"/>
</dbReference>
<protein>
    <recommendedName>
        <fullName evidence="3 5">GTP cyclohydrolase 1 type 2 homolog</fullName>
    </recommendedName>
</protein>
<dbReference type="Proteomes" id="UP001139485">
    <property type="component" value="Unassembled WGS sequence"/>
</dbReference>
<feature type="binding site" evidence="6">
    <location>
        <position position="71"/>
    </location>
    <ligand>
        <name>a divalent metal cation</name>
        <dbReference type="ChEBI" id="CHEBI:60240"/>
        <label>1</label>
    </ligand>
</feature>
<dbReference type="SUPFAM" id="SSF102705">
    <property type="entry name" value="NIF3 (NGG1p interacting factor 3)-like"/>
    <property type="match status" value="1"/>
</dbReference>
<keyword evidence="4 5" id="KW-0479">Metal-binding</keyword>
<dbReference type="InterPro" id="IPR017221">
    <property type="entry name" value="DUF34/NIF3_bac"/>
</dbReference>
<evidence type="ECO:0000256" key="6">
    <source>
        <dbReference type="PIRSR" id="PIRSR602678-1"/>
    </source>
</evidence>
<dbReference type="InterPro" id="IPR036069">
    <property type="entry name" value="DUF34/NIF3_sf"/>
</dbReference>
<dbReference type="PANTHER" id="PTHR13799">
    <property type="entry name" value="NGG1 INTERACTING FACTOR 3"/>
    <property type="match status" value="1"/>
</dbReference>
<accession>A0A9X2ID70</accession>
<dbReference type="PIRSF" id="PIRSF037489">
    <property type="entry name" value="UCP037489_NIF3_YqfO"/>
    <property type="match status" value="1"/>
</dbReference>
<evidence type="ECO:0000256" key="1">
    <source>
        <dbReference type="ARBA" id="ARBA00006964"/>
    </source>
</evidence>
<feature type="binding site" evidence="6">
    <location>
        <position position="110"/>
    </location>
    <ligand>
        <name>a divalent metal cation</name>
        <dbReference type="ChEBI" id="CHEBI:60240"/>
        <label>1</label>
    </ligand>
</feature>
<evidence type="ECO:0000256" key="4">
    <source>
        <dbReference type="ARBA" id="ARBA00022723"/>
    </source>
</evidence>
<feature type="binding site" evidence="6">
    <location>
        <position position="348"/>
    </location>
    <ligand>
        <name>a divalent metal cation</name>
        <dbReference type="ChEBI" id="CHEBI:60240"/>
        <label>1</label>
    </ligand>
</feature>
<dbReference type="InterPro" id="IPR002678">
    <property type="entry name" value="DUF34/NIF3"/>
</dbReference>
<comment type="similarity">
    <text evidence="1 5">Belongs to the GTP cyclohydrolase I type 2/NIF3 family.</text>
</comment>
<name>A0A9X2ID70_9ACTN</name>
<gene>
    <name evidence="7" type="ORF">M8330_03855</name>
</gene>
<comment type="caution">
    <text evidence="7">The sequence shown here is derived from an EMBL/GenBank/DDBJ whole genome shotgun (WGS) entry which is preliminary data.</text>
</comment>
<dbReference type="Pfam" id="PF01784">
    <property type="entry name" value="DUF34_NIF3"/>
    <property type="match status" value="1"/>
</dbReference>
<keyword evidence="8" id="KW-1185">Reference proteome</keyword>
<reference evidence="7" key="1">
    <citation type="submission" date="2022-05" db="EMBL/GenBank/DDBJ databases">
        <authorList>
            <person name="Tuo L."/>
        </authorList>
    </citation>
    <scope>NUCLEOTIDE SEQUENCE</scope>
    <source>
        <strain evidence="7">BSK12Z-4</strain>
    </source>
</reference>
<comment type="subunit">
    <text evidence="2">Homohexamer.</text>
</comment>
<dbReference type="EMBL" id="JAMOIL010000003">
    <property type="protein sequence ID" value="MCM0619431.1"/>
    <property type="molecule type" value="Genomic_DNA"/>
</dbReference>
<dbReference type="Gene3D" id="3.30.70.120">
    <property type="match status" value="1"/>
</dbReference>
<organism evidence="7 8">
    <name type="scientific">Nocardioides bruguierae</name>
    <dbReference type="NCBI Taxonomy" id="2945102"/>
    <lineage>
        <taxon>Bacteria</taxon>
        <taxon>Bacillati</taxon>
        <taxon>Actinomycetota</taxon>
        <taxon>Actinomycetes</taxon>
        <taxon>Propionibacteriales</taxon>
        <taxon>Nocardioidaceae</taxon>
        <taxon>Nocardioides</taxon>
    </lineage>
</organism>
<evidence type="ECO:0000256" key="2">
    <source>
        <dbReference type="ARBA" id="ARBA00011643"/>
    </source>
</evidence>
<feature type="binding site" evidence="6">
    <location>
        <position position="72"/>
    </location>
    <ligand>
        <name>a divalent metal cation</name>
        <dbReference type="ChEBI" id="CHEBI:60240"/>
        <label>1</label>
    </ligand>
</feature>